<dbReference type="Proteomes" id="UP000468638">
    <property type="component" value="Unassembled WGS sequence"/>
</dbReference>
<feature type="chain" id="PRO_5026138200" description="DUF3221 domain-containing protein" evidence="1">
    <location>
        <begin position="25"/>
        <end position="117"/>
    </location>
</feature>
<dbReference type="EMBL" id="WMEQ01000018">
    <property type="protein sequence ID" value="MYL35542.1"/>
    <property type="molecule type" value="Genomic_DNA"/>
</dbReference>
<evidence type="ECO:0000313" key="3">
    <source>
        <dbReference type="Proteomes" id="UP000468638"/>
    </source>
</evidence>
<reference evidence="2 3" key="1">
    <citation type="submission" date="2019-11" db="EMBL/GenBank/DDBJ databases">
        <title>Genome sequences of 17 halophilic strains isolated from different environments.</title>
        <authorList>
            <person name="Furrow R.E."/>
        </authorList>
    </citation>
    <scope>NUCLEOTIDE SEQUENCE [LARGE SCALE GENOMIC DNA]</scope>
    <source>
        <strain evidence="2 3">22514_16_FS</strain>
    </source>
</reference>
<proteinExistence type="predicted"/>
<keyword evidence="1" id="KW-0732">Signal</keyword>
<gene>
    <name evidence="2" type="ORF">GLW05_18350</name>
</gene>
<evidence type="ECO:0000256" key="1">
    <source>
        <dbReference type="SAM" id="SignalP"/>
    </source>
</evidence>
<dbReference type="RefSeq" id="WP_160848837.1">
    <property type="nucleotide sequence ID" value="NZ_WMEQ01000018.1"/>
</dbReference>
<sequence>MVSVLKRFGVVLSCIILLTACSEAEETDAKTIMATGKVVEKNTEDTERYIEVLTIVENNKRNIKLQVKNENVWNLILKDKFYRVSFDIENDTYSPLKEIKTIKVDPEKFQKDLMNLN</sequence>
<dbReference type="OrthoDB" id="2966981at2"/>
<dbReference type="PROSITE" id="PS51257">
    <property type="entry name" value="PROKAR_LIPOPROTEIN"/>
    <property type="match status" value="1"/>
</dbReference>
<organism evidence="2 3">
    <name type="scientific">Pontibacillus yanchengensis</name>
    <dbReference type="NCBI Taxonomy" id="462910"/>
    <lineage>
        <taxon>Bacteria</taxon>
        <taxon>Bacillati</taxon>
        <taxon>Bacillota</taxon>
        <taxon>Bacilli</taxon>
        <taxon>Bacillales</taxon>
        <taxon>Bacillaceae</taxon>
        <taxon>Pontibacillus</taxon>
    </lineage>
</organism>
<comment type="caution">
    <text evidence="2">The sequence shown here is derived from an EMBL/GenBank/DDBJ whole genome shotgun (WGS) entry which is preliminary data.</text>
</comment>
<evidence type="ECO:0008006" key="4">
    <source>
        <dbReference type="Google" id="ProtNLM"/>
    </source>
</evidence>
<accession>A0A6I5A5L9</accession>
<protein>
    <recommendedName>
        <fullName evidence="4">DUF3221 domain-containing protein</fullName>
    </recommendedName>
</protein>
<evidence type="ECO:0000313" key="2">
    <source>
        <dbReference type="EMBL" id="MYL35542.1"/>
    </source>
</evidence>
<dbReference type="AlphaFoldDB" id="A0A6I5A5L9"/>
<name>A0A6I5A5L9_9BACI</name>
<feature type="signal peptide" evidence="1">
    <location>
        <begin position="1"/>
        <end position="24"/>
    </location>
</feature>